<dbReference type="Proteomes" id="UP000799777">
    <property type="component" value="Unassembled WGS sequence"/>
</dbReference>
<gene>
    <name evidence="2" type="ORF">EK21DRAFT_117585</name>
</gene>
<feature type="chain" id="PRO_5040415767" description="DUF4398 domain-containing protein" evidence="1">
    <location>
        <begin position="17"/>
        <end position="92"/>
    </location>
</feature>
<dbReference type="OrthoDB" id="3691055at2759"/>
<evidence type="ECO:0000313" key="3">
    <source>
        <dbReference type="Proteomes" id="UP000799777"/>
    </source>
</evidence>
<sequence>MKLLALTSILCALVSAAPVASPANFEADAMLAVARSPESSYANKRAQRAHFEADAMLAVARAPESSYAEKKRANFEADAMLAVARDAESSYA</sequence>
<dbReference type="AlphaFoldDB" id="A0A9P4H0R0"/>
<keyword evidence="3" id="KW-1185">Reference proteome</keyword>
<comment type="caution">
    <text evidence="2">The sequence shown here is derived from an EMBL/GenBank/DDBJ whole genome shotgun (WGS) entry which is preliminary data.</text>
</comment>
<evidence type="ECO:0008006" key="4">
    <source>
        <dbReference type="Google" id="ProtNLM"/>
    </source>
</evidence>
<reference evidence="2" key="1">
    <citation type="journal article" date="2020" name="Stud. Mycol.">
        <title>101 Dothideomycetes genomes: a test case for predicting lifestyles and emergence of pathogens.</title>
        <authorList>
            <person name="Haridas S."/>
            <person name="Albert R."/>
            <person name="Binder M."/>
            <person name="Bloem J."/>
            <person name="Labutti K."/>
            <person name="Salamov A."/>
            <person name="Andreopoulos B."/>
            <person name="Baker S."/>
            <person name="Barry K."/>
            <person name="Bills G."/>
            <person name="Bluhm B."/>
            <person name="Cannon C."/>
            <person name="Castanera R."/>
            <person name="Culley D."/>
            <person name="Daum C."/>
            <person name="Ezra D."/>
            <person name="Gonzalez J."/>
            <person name="Henrissat B."/>
            <person name="Kuo A."/>
            <person name="Liang C."/>
            <person name="Lipzen A."/>
            <person name="Lutzoni F."/>
            <person name="Magnuson J."/>
            <person name="Mondo S."/>
            <person name="Nolan M."/>
            <person name="Ohm R."/>
            <person name="Pangilinan J."/>
            <person name="Park H.-J."/>
            <person name="Ramirez L."/>
            <person name="Alfaro M."/>
            <person name="Sun H."/>
            <person name="Tritt A."/>
            <person name="Yoshinaga Y."/>
            <person name="Zwiers L.-H."/>
            <person name="Turgeon B."/>
            <person name="Goodwin S."/>
            <person name="Spatafora J."/>
            <person name="Crous P."/>
            <person name="Grigoriev I."/>
        </authorList>
    </citation>
    <scope>NUCLEOTIDE SEQUENCE</scope>
    <source>
        <strain evidence="2">CBS 110217</strain>
    </source>
</reference>
<proteinExistence type="predicted"/>
<keyword evidence="1" id="KW-0732">Signal</keyword>
<feature type="signal peptide" evidence="1">
    <location>
        <begin position="1"/>
        <end position="16"/>
    </location>
</feature>
<evidence type="ECO:0000256" key="1">
    <source>
        <dbReference type="SAM" id="SignalP"/>
    </source>
</evidence>
<accession>A0A9P4H0R0</accession>
<organism evidence="2 3">
    <name type="scientific">Setomelanomma holmii</name>
    <dbReference type="NCBI Taxonomy" id="210430"/>
    <lineage>
        <taxon>Eukaryota</taxon>
        <taxon>Fungi</taxon>
        <taxon>Dikarya</taxon>
        <taxon>Ascomycota</taxon>
        <taxon>Pezizomycotina</taxon>
        <taxon>Dothideomycetes</taxon>
        <taxon>Pleosporomycetidae</taxon>
        <taxon>Pleosporales</taxon>
        <taxon>Pleosporineae</taxon>
        <taxon>Phaeosphaeriaceae</taxon>
        <taxon>Setomelanomma</taxon>
    </lineage>
</organism>
<protein>
    <recommendedName>
        <fullName evidence="4">DUF4398 domain-containing protein</fullName>
    </recommendedName>
</protein>
<dbReference type="EMBL" id="ML978289">
    <property type="protein sequence ID" value="KAF2024606.1"/>
    <property type="molecule type" value="Genomic_DNA"/>
</dbReference>
<evidence type="ECO:0000313" key="2">
    <source>
        <dbReference type="EMBL" id="KAF2024606.1"/>
    </source>
</evidence>
<name>A0A9P4H0R0_9PLEO</name>